<evidence type="ECO:0000259" key="3">
    <source>
        <dbReference type="PROSITE" id="PS50894"/>
    </source>
</evidence>
<feature type="modified residue" description="Phosphohistidine" evidence="2">
    <location>
        <position position="68"/>
    </location>
</feature>
<accession>A0ABY6B365</accession>
<evidence type="ECO:0000313" key="4">
    <source>
        <dbReference type="EMBL" id="UXH79833.1"/>
    </source>
</evidence>
<keyword evidence="5" id="KW-1185">Reference proteome</keyword>
<name>A0ABY6B365_9BURK</name>
<gene>
    <name evidence="4" type="ORF">N4261_08085</name>
</gene>
<dbReference type="Proteomes" id="UP001064933">
    <property type="component" value="Chromosome"/>
</dbReference>
<reference evidence="4" key="1">
    <citation type="submission" date="2022-10" db="EMBL/GenBank/DDBJ databases">
        <title>Characterization and whole genome sequencing of a new Roseateles species, isolated from fresh water.</title>
        <authorList>
            <person name="Guliayeva D.Y."/>
            <person name="Akhremchuk A.E."/>
            <person name="Sikolenko M.A."/>
            <person name="Valentovich L.N."/>
            <person name="Sidarenka A.V."/>
        </authorList>
    </citation>
    <scope>NUCLEOTIDE SEQUENCE</scope>
    <source>
        <strain evidence="4">BIM B-1768</strain>
    </source>
</reference>
<dbReference type="RefSeq" id="WP_261759651.1">
    <property type="nucleotide sequence ID" value="NZ_CP104562.2"/>
</dbReference>
<dbReference type="Gene3D" id="1.20.120.160">
    <property type="entry name" value="HPT domain"/>
    <property type="match status" value="1"/>
</dbReference>
<dbReference type="InterPro" id="IPR036641">
    <property type="entry name" value="HPT_dom_sf"/>
</dbReference>
<evidence type="ECO:0000256" key="1">
    <source>
        <dbReference type="ARBA" id="ARBA00023012"/>
    </source>
</evidence>
<evidence type="ECO:0000313" key="5">
    <source>
        <dbReference type="Proteomes" id="UP001064933"/>
    </source>
</evidence>
<dbReference type="EMBL" id="CP104562">
    <property type="protein sequence ID" value="UXH79833.1"/>
    <property type="molecule type" value="Genomic_DNA"/>
</dbReference>
<dbReference type="Pfam" id="PF01627">
    <property type="entry name" value="Hpt"/>
    <property type="match status" value="1"/>
</dbReference>
<feature type="domain" description="HPt" evidence="3">
    <location>
        <begin position="28"/>
        <end position="122"/>
    </location>
</feature>
<dbReference type="CDD" id="cd00088">
    <property type="entry name" value="HPT"/>
    <property type="match status" value="1"/>
</dbReference>
<evidence type="ECO:0000256" key="2">
    <source>
        <dbReference type="PROSITE-ProRule" id="PRU00110"/>
    </source>
</evidence>
<dbReference type="SUPFAM" id="SSF47226">
    <property type="entry name" value="Histidine-containing phosphotransfer domain, HPT domain"/>
    <property type="match status" value="1"/>
</dbReference>
<keyword evidence="2" id="KW-0597">Phosphoprotein</keyword>
<keyword evidence="1" id="KW-0902">Two-component regulatory system</keyword>
<organism evidence="4 5">
    <name type="scientific">Roseateles amylovorans</name>
    <dbReference type="NCBI Taxonomy" id="2978473"/>
    <lineage>
        <taxon>Bacteria</taxon>
        <taxon>Pseudomonadati</taxon>
        <taxon>Pseudomonadota</taxon>
        <taxon>Betaproteobacteria</taxon>
        <taxon>Burkholderiales</taxon>
        <taxon>Sphaerotilaceae</taxon>
        <taxon>Roseateles</taxon>
    </lineage>
</organism>
<sequence length="127" mass="13542">MPSRLAPTPTVLDEQALARLRELDPGGANHLVQRVVDAFLKSLDQHAPVLAQGCNDLTDLGALRHVAHTLKSAAASLGATTLSQRCAEIEAQARDGRRDGLPALLDAVLADIEGVRIAMRPLLQPTR</sequence>
<dbReference type="InterPro" id="IPR008207">
    <property type="entry name" value="Sig_transdc_His_kin_Hpt_dom"/>
</dbReference>
<protein>
    <submittedName>
        <fullName evidence="4">Hpt domain-containing protein</fullName>
    </submittedName>
</protein>
<dbReference type="PROSITE" id="PS50894">
    <property type="entry name" value="HPT"/>
    <property type="match status" value="1"/>
</dbReference>
<proteinExistence type="predicted"/>
<dbReference type="SMART" id="SM00073">
    <property type="entry name" value="HPT"/>
    <property type="match status" value="1"/>
</dbReference>